<evidence type="ECO:0000313" key="3">
    <source>
        <dbReference type="EMBL" id="SDY25859.1"/>
    </source>
</evidence>
<proteinExistence type="inferred from homology"/>
<evidence type="ECO:0000259" key="2">
    <source>
        <dbReference type="Pfam" id="PF00437"/>
    </source>
</evidence>
<evidence type="ECO:0000313" key="4">
    <source>
        <dbReference type="Proteomes" id="UP000199079"/>
    </source>
</evidence>
<dbReference type="GeneID" id="43839084"/>
<keyword evidence="3" id="KW-0966">Cell projection</keyword>
<dbReference type="PANTHER" id="PTHR30486:SF14">
    <property type="entry name" value="FLAGELLA ACCESSORY PROTEIN I"/>
    <property type="match status" value="1"/>
</dbReference>
<dbReference type="CDD" id="cd01130">
    <property type="entry name" value="VirB11-like_ATPase"/>
    <property type="match status" value="1"/>
</dbReference>
<dbReference type="GO" id="GO:0016887">
    <property type="term" value="F:ATP hydrolysis activity"/>
    <property type="evidence" value="ECO:0007669"/>
    <property type="project" value="InterPro"/>
</dbReference>
<dbReference type="Proteomes" id="UP000199079">
    <property type="component" value="Unassembled WGS sequence"/>
</dbReference>
<dbReference type="Gene3D" id="1.10.390.40">
    <property type="match status" value="1"/>
</dbReference>
<keyword evidence="4" id="KW-1185">Reference proteome</keyword>
<comment type="similarity">
    <text evidence="1">Belongs to the GSP E family.</text>
</comment>
<name>A0A1H3IEZ8_9EURY</name>
<dbReference type="PANTHER" id="PTHR30486">
    <property type="entry name" value="TWITCHING MOTILITY PROTEIN PILT"/>
    <property type="match status" value="1"/>
</dbReference>
<evidence type="ECO:0000256" key="1">
    <source>
        <dbReference type="ARBA" id="ARBA00006611"/>
    </source>
</evidence>
<dbReference type="EMBL" id="FNPC01000004">
    <property type="protein sequence ID" value="SDY25859.1"/>
    <property type="molecule type" value="Genomic_DNA"/>
</dbReference>
<dbReference type="OrthoDB" id="33500at2157"/>
<reference evidence="4" key="1">
    <citation type="submission" date="2016-10" db="EMBL/GenBank/DDBJ databases">
        <authorList>
            <person name="Varghese N."/>
            <person name="Submissions S."/>
        </authorList>
    </citation>
    <scope>NUCLEOTIDE SEQUENCE [LARGE SCALE GENOMIC DNA]</scope>
    <source>
        <strain evidence="4">DC30,IBRC 10041,KCTC 4046</strain>
    </source>
</reference>
<dbReference type="InterPro" id="IPR027417">
    <property type="entry name" value="P-loop_NTPase"/>
</dbReference>
<keyword evidence="3" id="KW-0969">Cilium</keyword>
<dbReference type="SUPFAM" id="SSF52540">
    <property type="entry name" value="P-loop containing nucleoside triphosphate hydrolases"/>
    <property type="match status" value="1"/>
</dbReference>
<accession>A0A1H3IEZ8</accession>
<dbReference type="InterPro" id="IPR050921">
    <property type="entry name" value="T4SS_GSP_E_ATPase"/>
</dbReference>
<sequence length="555" mass="62348">MTEQGTVRPSKELRQVAQRRPHLKRHLRQFRQITGEFPTLIEEATGEYETDRPNVLYPVGGPIFCHIYGDLGQDTKYYAIEPELSGPEAQTLHDVKDRLLTVSGGYRAPETTAEYNELIDTLLEEVTTVTTDETGRLGRIRKALDWGSLTVTPETYESIRYRLVRDIVGYGPLEPVMRDPANEDIHVIGPHECHVDHEVFGMLETTVDFGTRSNFDNWLRNMGERIGDPVSDADPIVDSTLPDGSRINIIYSDDVSIKGSSLTIRQGSETPLSVNQITEWGTLSPELAAYLWLCLENEQTVFVVGETASGKTTTLNAVLSYIPRDSKIYTAEDTAEVIPPHNTWQQLLTREGGGEGSVDVDMFDLVAAALRSRPDYIIVGEVRGAEGRMAFQAAQTGHPVMLTFHASDIVSMIQRFTSDPINVPETFMDNADVALFQNRVKQGDEVLRRVTSVQEIEGYSKEMDGVITREVFSWDPVEDEIVFQGMNNSYVLEEQIATLLGYADTRDIYDDLQFRADLTERMIREGIVGYDAVNETITAFQRDGIEGLPFDMSRR</sequence>
<dbReference type="Gene3D" id="3.40.50.300">
    <property type="entry name" value="P-loop containing nucleotide triphosphate hydrolases"/>
    <property type="match status" value="1"/>
</dbReference>
<organism evidence="3 4">
    <name type="scientific">Halopenitus persicus</name>
    <dbReference type="NCBI Taxonomy" id="1048396"/>
    <lineage>
        <taxon>Archaea</taxon>
        <taxon>Methanobacteriati</taxon>
        <taxon>Methanobacteriota</taxon>
        <taxon>Stenosarchaea group</taxon>
        <taxon>Halobacteria</taxon>
        <taxon>Halobacteriales</taxon>
        <taxon>Haloferacaceae</taxon>
        <taxon>Halopenitus</taxon>
    </lineage>
</organism>
<dbReference type="Gene3D" id="3.30.450.370">
    <property type="match status" value="1"/>
</dbReference>
<feature type="domain" description="Bacterial type II secretion system protein E" evidence="2">
    <location>
        <begin position="230"/>
        <end position="417"/>
    </location>
</feature>
<dbReference type="InterPro" id="IPR001482">
    <property type="entry name" value="T2SS/T4SS_dom"/>
</dbReference>
<keyword evidence="3" id="KW-0282">Flagellum</keyword>
<dbReference type="AlphaFoldDB" id="A0A1H3IEZ8"/>
<dbReference type="RefSeq" id="WP_021073028.1">
    <property type="nucleotide sequence ID" value="NZ_FNPC01000004.1"/>
</dbReference>
<dbReference type="Pfam" id="PF00437">
    <property type="entry name" value="T2SSE"/>
    <property type="match status" value="1"/>
</dbReference>
<gene>
    <name evidence="3" type="ORF">SAMN05216564_10487</name>
</gene>
<protein>
    <submittedName>
        <fullName evidence="3">Flagellar protein FlaI</fullName>
    </submittedName>
</protein>